<proteinExistence type="inferred from homology"/>
<dbReference type="GO" id="GO:0006412">
    <property type="term" value="P:translation"/>
    <property type="evidence" value="ECO:0007669"/>
    <property type="project" value="UniProtKB-UniRule"/>
</dbReference>
<dbReference type="EMBL" id="JAGQLM010000041">
    <property type="protein sequence ID" value="MCA9374892.1"/>
    <property type="molecule type" value="Genomic_DNA"/>
</dbReference>
<name>A0A955HZ87_9BACT</name>
<evidence type="ECO:0000256" key="2">
    <source>
        <dbReference type="ARBA" id="ARBA00022730"/>
    </source>
</evidence>
<dbReference type="GO" id="GO:0003735">
    <property type="term" value="F:structural constituent of ribosome"/>
    <property type="evidence" value="ECO:0007669"/>
    <property type="project" value="UniProtKB-UniRule"/>
</dbReference>
<accession>A0A955HZ87</accession>
<reference evidence="8" key="1">
    <citation type="submission" date="2020-04" db="EMBL/GenBank/DDBJ databases">
        <authorList>
            <person name="Zhang T."/>
        </authorList>
    </citation>
    <scope>NUCLEOTIDE SEQUENCE</scope>
    <source>
        <strain evidence="8">HKST-UBA16</strain>
    </source>
</reference>
<protein>
    <recommendedName>
        <fullName evidence="6">50S ribosomal protein L3</fullName>
    </recommendedName>
</protein>
<organism evidence="8 9">
    <name type="scientific">Candidatus Dojkabacteria bacterium</name>
    <dbReference type="NCBI Taxonomy" id="2099670"/>
    <lineage>
        <taxon>Bacteria</taxon>
        <taxon>Candidatus Dojkabacteria</taxon>
    </lineage>
</organism>
<evidence type="ECO:0000256" key="4">
    <source>
        <dbReference type="ARBA" id="ARBA00022980"/>
    </source>
</evidence>
<dbReference type="PANTHER" id="PTHR11229:SF16">
    <property type="entry name" value="LARGE RIBOSOMAL SUBUNIT PROTEIN UL3C"/>
    <property type="match status" value="1"/>
</dbReference>
<dbReference type="GO" id="GO:0022625">
    <property type="term" value="C:cytosolic large ribosomal subunit"/>
    <property type="evidence" value="ECO:0007669"/>
    <property type="project" value="TreeGrafter"/>
</dbReference>
<keyword evidence="2" id="KW-0699">rRNA-binding</keyword>
<comment type="caution">
    <text evidence="8">The sequence shown here is derived from an EMBL/GenBank/DDBJ whole genome shotgun (WGS) entry which is preliminary data.</text>
</comment>
<keyword evidence="4 8" id="KW-0689">Ribosomal protein</keyword>
<feature type="region of interest" description="Disordered" evidence="7">
    <location>
        <begin position="117"/>
        <end position="144"/>
    </location>
</feature>
<dbReference type="InterPro" id="IPR000597">
    <property type="entry name" value="Ribosomal_uL3"/>
</dbReference>
<keyword evidence="5" id="KW-0687">Ribonucleoprotein</keyword>
<evidence type="ECO:0000313" key="8">
    <source>
        <dbReference type="EMBL" id="MCA9374892.1"/>
    </source>
</evidence>
<dbReference type="Gene3D" id="2.40.30.10">
    <property type="entry name" value="Translation factors"/>
    <property type="match status" value="2"/>
</dbReference>
<evidence type="ECO:0000256" key="5">
    <source>
        <dbReference type="ARBA" id="ARBA00023274"/>
    </source>
</evidence>
<dbReference type="AlphaFoldDB" id="A0A955HZ87"/>
<evidence type="ECO:0000256" key="7">
    <source>
        <dbReference type="SAM" id="MobiDB-lite"/>
    </source>
</evidence>
<dbReference type="NCBIfam" id="TIGR03625">
    <property type="entry name" value="L3_bact"/>
    <property type="match status" value="1"/>
</dbReference>
<evidence type="ECO:0000256" key="1">
    <source>
        <dbReference type="ARBA" id="ARBA00006540"/>
    </source>
</evidence>
<sequence>MKAVLGIKKGMTRVFRDEKAVPVTILDVQDCVVSGKDAKGVELGIRTPKSSPNKALSGKYSKLGYVPRVRVWVSGMGDLDVNDKIDISDWEEGTIVDIEGRSKGKGFAGVVKRWGFKGGPKTHGQSDKHRSPGSIGSGTTPGRVWKGKKMAGRMGGQNLTVANKKVVEIRDGYLLISGSVPGARGDVVLVKVKEKVNGN</sequence>
<keyword evidence="3" id="KW-0694">RNA-binding</keyword>
<dbReference type="Proteomes" id="UP000748332">
    <property type="component" value="Unassembled WGS sequence"/>
</dbReference>
<comment type="similarity">
    <text evidence="1">Belongs to the universal ribosomal protein uL3 family.</text>
</comment>
<dbReference type="FunFam" id="2.40.30.10:FF:000004">
    <property type="entry name" value="50S ribosomal protein L3"/>
    <property type="match status" value="1"/>
</dbReference>
<dbReference type="InterPro" id="IPR009000">
    <property type="entry name" value="Transl_B-barrel_sf"/>
</dbReference>
<reference evidence="8" key="2">
    <citation type="journal article" date="2021" name="Microbiome">
        <title>Successional dynamics and alternative stable states in a saline activated sludge microbial community over 9 years.</title>
        <authorList>
            <person name="Wang Y."/>
            <person name="Ye J."/>
            <person name="Ju F."/>
            <person name="Liu L."/>
            <person name="Boyd J.A."/>
            <person name="Deng Y."/>
            <person name="Parks D.H."/>
            <person name="Jiang X."/>
            <person name="Yin X."/>
            <person name="Woodcroft B.J."/>
            <person name="Tyson G.W."/>
            <person name="Hugenholtz P."/>
            <person name="Polz M.F."/>
            <person name="Zhang T."/>
        </authorList>
    </citation>
    <scope>NUCLEOTIDE SEQUENCE</scope>
    <source>
        <strain evidence="8">HKST-UBA16</strain>
    </source>
</reference>
<dbReference type="InterPro" id="IPR019927">
    <property type="entry name" value="Ribosomal_uL3_bac/org-type"/>
</dbReference>
<evidence type="ECO:0000313" key="9">
    <source>
        <dbReference type="Proteomes" id="UP000748332"/>
    </source>
</evidence>
<dbReference type="SUPFAM" id="SSF50447">
    <property type="entry name" value="Translation proteins"/>
    <property type="match status" value="1"/>
</dbReference>
<dbReference type="GO" id="GO:0019843">
    <property type="term" value="F:rRNA binding"/>
    <property type="evidence" value="ECO:0007669"/>
    <property type="project" value="UniProtKB-KW"/>
</dbReference>
<feature type="compositionally biased region" description="Low complexity" evidence="7">
    <location>
        <begin position="132"/>
        <end position="142"/>
    </location>
</feature>
<dbReference type="PANTHER" id="PTHR11229">
    <property type="entry name" value="50S RIBOSOMAL PROTEIN L3"/>
    <property type="match status" value="1"/>
</dbReference>
<dbReference type="Pfam" id="PF00297">
    <property type="entry name" value="Ribosomal_L3"/>
    <property type="match status" value="1"/>
</dbReference>
<evidence type="ECO:0000256" key="3">
    <source>
        <dbReference type="ARBA" id="ARBA00022884"/>
    </source>
</evidence>
<evidence type="ECO:0000256" key="6">
    <source>
        <dbReference type="NCBIfam" id="TIGR03625"/>
    </source>
</evidence>
<gene>
    <name evidence="8" type="primary">rplC</name>
    <name evidence="8" type="ORF">KC622_01020</name>
</gene>